<dbReference type="Pfam" id="PF13377">
    <property type="entry name" value="Peripla_BP_3"/>
    <property type="match status" value="1"/>
</dbReference>
<feature type="domain" description="HTH lacI-type" evidence="4">
    <location>
        <begin position="1"/>
        <end position="55"/>
    </location>
</feature>
<protein>
    <submittedName>
        <fullName evidence="5">LacI family transcriptional regulator</fullName>
    </submittedName>
</protein>
<dbReference type="SUPFAM" id="SSF53822">
    <property type="entry name" value="Periplasmic binding protein-like I"/>
    <property type="match status" value="1"/>
</dbReference>
<evidence type="ECO:0000313" key="5">
    <source>
        <dbReference type="EMBL" id="RGV76728.1"/>
    </source>
</evidence>
<dbReference type="InterPro" id="IPR028082">
    <property type="entry name" value="Peripla_BP_I"/>
</dbReference>
<dbReference type="Proteomes" id="UP000284543">
    <property type="component" value="Unassembled WGS sequence"/>
</dbReference>
<dbReference type="PANTHER" id="PTHR30146:SF24">
    <property type="entry name" value="XYLOSE OPERON REGULATORY PROTEIN"/>
    <property type="match status" value="1"/>
</dbReference>
<dbReference type="Gene3D" id="1.10.260.40">
    <property type="entry name" value="lambda repressor-like DNA-binding domains"/>
    <property type="match status" value="1"/>
</dbReference>
<evidence type="ECO:0000259" key="4">
    <source>
        <dbReference type="PROSITE" id="PS50932"/>
    </source>
</evidence>
<evidence type="ECO:0000313" key="6">
    <source>
        <dbReference type="Proteomes" id="UP000284543"/>
    </source>
</evidence>
<gene>
    <name evidence="5" type="ORF">DWW02_09190</name>
</gene>
<evidence type="ECO:0000256" key="2">
    <source>
        <dbReference type="ARBA" id="ARBA00023125"/>
    </source>
</evidence>
<dbReference type="SMART" id="SM00354">
    <property type="entry name" value="HTH_LACI"/>
    <property type="match status" value="1"/>
</dbReference>
<dbReference type="GO" id="GO:0003700">
    <property type="term" value="F:DNA-binding transcription factor activity"/>
    <property type="evidence" value="ECO:0007669"/>
    <property type="project" value="TreeGrafter"/>
</dbReference>
<dbReference type="PANTHER" id="PTHR30146">
    <property type="entry name" value="LACI-RELATED TRANSCRIPTIONAL REPRESSOR"/>
    <property type="match status" value="1"/>
</dbReference>
<keyword evidence="2" id="KW-0238">DNA-binding</keyword>
<dbReference type="InterPro" id="IPR046335">
    <property type="entry name" value="LacI/GalR-like_sensor"/>
</dbReference>
<comment type="caution">
    <text evidence="5">The sequence shown here is derived from an EMBL/GenBank/DDBJ whole genome shotgun (WGS) entry which is preliminary data.</text>
</comment>
<dbReference type="GO" id="GO:0000976">
    <property type="term" value="F:transcription cis-regulatory region binding"/>
    <property type="evidence" value="ECO:0007669"/>
    <property type="project" value="TreeGrafter"/>
</dbReference>
<dbReference type="InterPro" id="IPR000843">
    <property type="entry name" value="HTH_LacI"/>
</dbReference>
<dbReference type="CDD" id="cd06267">
    <property type="entry name" value="PBP1_LacI_sugar_binding-like"/>
    <property type="match status" value="1"/>
</dbReference>
<dbReference type="Pfam" id="PF00356">
    <property type="entry name" value="LacI"/>
    <property type="match status" value="1"/>
</dbReference>
<keyword evidence="1" id="KW-0805">Transcription regulation</keyword>
<name>A0A412Z9E2_9FIRM</name>
<evidence type="ECO:0000256" key="3">
    <source>
        <dbReference type="ARBA" id="ARBA00023163"/>
    </source>
</evidence>
<dbReference type="EMBL" id="QRZM01000003">
    <property type="protein sequence ID" value="RGV76728.1"/>
    <property type="molecule type" value="Genomic_DNA"/>
</dbReference>
<dbReference type="CDD" id="cd01392">
    <property type="entry name" value="HTH_LacI"/>
    <property type="match status" value="1"/>
</dbReference>
<keyword evidence="3" id="KW-0804">Transcription</keyword>
<proteinExistence type="predicted"/>
<reference evidence="5 6" key="1">
    <citation type="submission" date="2018-08" db="EMBL/GenBank/DDBJ databases">
        <title>A genome reference for cultivated species of the human gut microbiota.</title>
        <authorList>
            <person name="Zou Y."/>
            <person name="Xue W."/>
            <person name="Luo G."/>
        </authorList>
    </citation>
    <scope>NUCLEOTIDE SEQUENCE [LARGE SCALE GENOMIC DNA]</scope>
    <source>
        <strain evidence="5 6">AF14-18</strain>
    </source>
</reference>
<dbReference type="InterPro" id="IPR010982">
    <property type="entry name" value="Lambda_DNA-bd_dom_sf"/>
</dbReference>
<organism evidence="5 6">
    <name type="scientific">Enterocloster bolteae</name>
    <dbReference type="NCBI Taxonomy" id="208479"/>
    <lineage>
        <taxon>Bacteria</taxon>
        <taxon>Bacillati</taxon>
        <taxon>Bacillota</taxon>
        <taxon>Clostridia</taxon>
        <taxon>Lachnospirales</taxon>
        <taxon>Lachnospiraceae</taxon>
        <taxon>Enterocloster</taxon>
    </lineage>
</organism>
<evidence type="ECO:0000256" key="1">
    <source>
        <dbReference type="ARBA" id="ARBA00023015"/>
    </source>
</evidence>
<accession>A0A412Z9E2</accession>
<dbReference type="AlphaFoldDB" id="A0A412Z9E2"/>
<dbReference type="Gene3D" id="3.40.50.2300">
    <property type="match status" value="2"/>
</dbReference>
<dbReference type="SUPFAM" id="SSF47413">
    <property type="entry name" value="lambda repressor-like DNA-binding domains"/>
    <property type="match status" value="1"/>
</dbReference>
<dbReference type="RefSeq" id="WP_118018385.1">
    <property type="nucleotide sequence ID" value="NZ_CAUHGS010000005.1"/>
</dbReference>
<sequence length="343" mass="39434">MTIKDIAKNLNVSYSTVSLSLNNDPRVAEKTKKRVIEEAERLGFTFNANARSLVTKKTNRIGIVFSDNFNAPDYRWFFNEIETYSTRAVENCGYDFLIQPNKNIHSQSNILRMVNGKMVDGLVIFSKTLTEAEYKFLSDAGIPYVYVYFKPSFSADIPDHFFWDDNRKGGYWATKHLLEHGHRKILTIRSNDPELKMYDDRTAGYMEAMAEYGAEPAVLTARMDFESQKEFVRQNIEYIRKFTGIFSQQDLPALSIVQQLKKYYGMDVPEDLSIVGYNDIELIHYLDIPLDTIADPREEVITNAVNSLVCRIEGREDLNPRKIYPRLITRGSVRDAAQAGPVK</sequence>
<dbReference type="PROSITE" id="PS50932">
    <property type="entry name" value="HTH_LACI_2"/>
    <property type="match status" value="1"/>
</dbReference>